<dbReference type="GO" id="GO:0016810">
    <property type="term" value="F:hydrolase activity, acting on carbon-nitrogen (but not peptide) bonds"/>
    <property type="evidence" value="ECO:0007669"/>
    <property type="project" value="InterPro"/>
</dbReference>
<dbReference type="PATRIC" id="fig|1260251.3.peg.1584"/>
<feature type="domain" description="Ig-like" evidence="3">
    <location>
        <begin position="291"/>
        <end position="346"/>
    </location>
</feature>
<evidence type="ECO:0000256" key="2">
    <source>
        <dbReference type="ARBA" id="ARBA00022729"/>
    </source>
</evidence>
<accession>R4V6X2</accession>
<protein>
    <submittedName>
        <fullName evidence="5">Polysaccharide deacetylase</fullName>
    </submittedName>
</protein>
<keyword evidence="6" id="KW-1185">Reference proteome</keyword>
<dbReference type="GO" id="GO:0005576">
    <property type="term" value="C:extracellular region"/>
    <property type="evidence" value="ECO:0007669"/>
    <property type="project" value="UniProtKB-SubCell"/>
</dbReference>
<comment type="subcellular location">
    <subcellularLocation>
        <location evidence="1">Secreted</location>
    </subcellularLocation>
</comment>
<dbReference type="PROSITE" id="PS50835">
    <property type="entry name" value="IG_LIKE"/>
    <property type="match status" value="1"/>
</dbReference>
<dbReference type="AlphaFoldDB" id="R4V6X2"/>
<dbReference type="EMBL" id="CP005963">
    <property type="protein sequence ID" value="AGM41659.1"/>
    <property type="molecule type" value="Genomic_DNA"/>
</dbReference>
<sequence length="367" mass="39905">MGAFASISDAPRQARAGLIAMLLALLLSPGLAAASSPDPAHAVVLMYHHVGEDGQPSTRVTTDQFTAHLETIAAEGYTVVPLADVVTALTGGPALPEKAVAITFDDGYRSVGEVAHPLLAERDWPYTVFVNTAPVDDGYSQYLDWSRMREMAQAGATFANHSTSHDPLFVREAGEDQAAWAERIREDLDHAQRRLVDALGKAVLTDPPLLAYPYGEYDEALMGLVDEMGYLAFGQQSGAIGETSRLRALPRFSLNERYGEAEAFALRLNTRALPVAEQSPVSPVRESAEAPQLTVTLAEDDLATERLGCFYGSERLSVEWQEPGRQFTVQGEASLPVGRSRYNCTLPDGDGGYYWFSQLWVHEKAGT</sequence>
<dbReference type="HOGENOM" id="CLU_030024_0_1_6"/>
<dbReference type="RefSeq" id="WP_016353966.1">
    <property type="nucleotide sequence ID" value="NC_021291.1"/>
</dbReference>
<dbReference type="Proteomes" id="UP000017881">
    <property type="component" value="Chromosome"/>
</dbReference>
<evidence type="ECO:0000313" key="5">
    <source>
        <dbReference type="EMBL" id="AGM41659.1"/>
    </source>
</evidence>
<feature type="domain" description="NodB homology" evidence="4">
    <location>
        <begin position="98"/>
        <end position="367"/>
    </location>
</feature>
<proteinExistence type="predicted"/>
<dbReference type="GO" id="GO:0005975">
    <property type="term" value="P:carbohydrate metabolic process"/>
    <property type="evidence" value="ECO:0007669"/>
    <property type="project" value="InterPro"/>
</dbReference>
<dbReference type="InterPro" id="IPR007110">
    <property type="entry name" value="Ig-like_dom"/>
</dbReference>
<dbReference type="InterPro" id="IPR011330">
    <property type="entry name" value="Glyco_hydro/deAcase_b/a-brl"/>
</dbReference>
<evidence type="ECO:0000259" key="4">
    <source>
        <dbReference type="PROSITE" id="PS51677"/>
    </source>
</evidence>
<name>R4V6X2_9GAMM</name>
<evidence type="ECO:0000256" key="1">
    <source>
        <dbReference type="ARBA" id="ARBA00004613"/>
    </source>
</evidence>
<dbReference type="InterPro" id="IPR051398">
    <property type="entry name" value="Polysacch_Deacetylase"/>
</dbReference>
<dbReference type="KEGG" id="ssal:SPISAL_07825"/>
<organism evidence="5 6">
    <name type="scientific">Spiribacter salinus M19-40</name>
    <dbReference type="NCBI Taxonomy" id="1260251"/>
    <lineage>
        <taxon>Bacteria</taxon>
        <taxon>Pseudomonadati</taxon>
        <taxon>Pseudomonadota</taxon>
        <taxon>Gammaproteobacteria</taxon>
        <taxon>Chromatiales</taxon>
        <taxon>Ectothiorhodospiraceae</taxon>
        <taxon>Spiribacter</taxon>
    </lineage>
</organism>
<dbReference type="CDD" id="cd10973">
    <property type="entry name" value="CE4_DAC_u4_5s"/>
    <property type="match status" value="1"/>
</dbReference>
<dbReference type="PROSITE" id="PS51677">
    <property type="entry name" value="NODB"/>
    <property type="match status" value="1"/>
</dbReference>
<dbReference type="SUPFAM" id="SSF88713">
    <property type="entry name" value="Glycoside hydrolase/deacetylase"/>
    <property type="match status" value="1"/>
</dbReference>
<dbReference type="Pfam" id="PF01522">
    <property type="entry name" value="Polysacc_deac_1"/>
    <property type="match status" value="1"/>
</dbReference>
<gene>
    <name evidence="5" type="ORF">SPISAL_07825</name>
</gene>
<evidence type="ECO:0000259" key="3">
    <source>
        <dbReference type="PROSITE" id="PS50835"/>
    </source>
</evidence>
<reference evidence="5 6" key="1">
    <citation type="journal article" date="2013" name="Genome Announc.">
        <title>Draft Genome of Spiribacter salinus M19-40, an Abundant Gammaproteobacterium in Aquatic Hypersaline Environments.</title>
        <authorList>
            <person name="Leon M.J."/>
            <person name="Ghai R."/>
            <person name="Fernandez A.B."/>
            <person name="Sanchez-Porro C."/>
            <person name="Rodriguez-Valera F."/>
            <person name="Ventosa A."/>
        </authorList>
    </citation>
    <scope>NUCLEOTIDE SEQUENCE [LARGE SCALE GENOMIC DNA]</scope>
    <source>
        <strain evidence="5">M19-40</strain>
    </source>
</reference>
<dbReference type="eggNOG" id="COG0726">
    <property type="taxonomic scope" value="Bacteria"/>
</dbReference>
<evidence type="ECO:0000313" key="6">
    <source>
        <dbReference type="Proteomes" id="UP000017881"/>
    </source>
</evidence>
<dbReference type="PANTHER" id="PTHR34216:SF3">
    <property type="entry name" value="POLY-BETA-1,6-N-ACETYL-D-GLUCOSAMINE N-DEACETYLASE"/>
    <property type="match status" value="1"/>
</dbReference>
<keyword evidence="2" id="KW-0732">Signal</keyword>
<dbReference type="Gene3D" id="3.20.20.370">
    <property type="entry name" value="Glycoside hydrolase/deacetylase"/>
    <property type="match status" value="1"/>
</dbReference>
<dbReference type="PANTHER" id="PTHR34216">
    <property type="match status" value="1"/>
</dbReference>
<dbReference type="InterPro" id="IPR002509">
    <property type="entry name" value="NODB_dom"/>
</dbReference>